<accession>A0A483CR99</accession>
<dbReference type="GO" id="GO:0042802">
    <property type="term" value="F:identical protein binding"/>
    <property type="evidence" value="ECO:0007669"/>
    <property type="project" value="InterPro"/>
</dbReference>
<dbReference type="EMBL" id="PGCL01000002">
    <property type="protein sequence ID" value="TAJ44711.1"/>
    <property type="molecule type" value="Genomic_DNA"/>
</dbReference>
<sequence>MGDGVLDALDEAGYDTTELHALAETARTAHENGDTDAARAAMEQFREAVQTAAEEAGLECPAMNGNGAGPRTGVLDALDEAGYDTTELRALAETARSAHENGDTDAARAAMEQFREAVQTAAEEAGLECPAMNGDGAGPRTGVLDALDEAGYDTTELRALAETARSAHENGDTDAARAAMEQFREAVQTAAEEAGLECPAMNGDGEGPHQRMFRTAAEESGLERPAMNGDGAGQHQGMGRNA</sequence>
<protein>
    <submittedName>
        <fullName evidence="2">Uncharacterized protein</fullName>
    </submittedName>
</protein>
<dbReference type="AlphaFoldDB" id="A0A483CR99"/>
<dbReference type="Proteomes" id="UP000292580">
    <property type="component" value="Unassembled WGS sequence"/>
</dbReference>
<keyword evidence="3" id="KW-1185">Reference proteome</keyword>
<dbReference type="Pfam" id="PF07721">
    <property type="entry name" value="TPR_4"/>
    <property type="match status" value="3"/>
</dbReference>
<organism evidence="2 3">
    <name type="scientific">Methanofollis fontis</name>
    <dbReference type="NCBI Taxonomy" id="2052832"/>
    <lineage>
        <taxon>Archaea</taxon>
        <taxon>Methanobacteriati</taxon>
        <taxon>Methanobacteriota</taxon>
        <taxon>Stenosarchaea group</taxon>
        <taxon>Methanomicrobia</taxon>
        <taxon>Methanomicrobiales</taxon>
        <taxon>Methanomicrobiaceae</taxon>
        <taxon>Methanofollis</taxon>
    </lineage>
</organism>
<evidence type="ECO:0000313" key="3">
    <source>
        <dbReference type="Proteomes" id="UP000292580"/>
    </source>
</evidence>
<dbReference type="InterPro" id="IPR011717">
    <property type="entry name" value="TPR-4"/>
</dbReference>
<proteinExistence type="predicted"/>
<gene>
    <name evidence="2" type="ORF">CUJ86_05270</name>
</gene>
<evidence type="ECO:0000313" key="2">
    <source>
        <dbReference type="EMBL" id="TAJ44711.1"/>
    </source>
</evidence>
<comment type="caution">
    <text evidence="2">The sequence shown here is derived from an EMBL/GenBank/DDBJ whole genome shotgun (WGS) entry which is preliminary data.</text>
</comment>
<name>A0A483CR99_9EURY</name>
<reference evidence="2 3" key="1">
    <citation type="submission" date="2017-11" db="EMBL/GenBank/DDBJ databases">
        <title>Isolation and Characterization of Methanofollis Species from Methane Seep Offshore SW Taiwan.</title>
        <authorList>
            <person name="Teng N.-H."/>
            <person name="Lai M.-C."/>
            <person name="Chen S.-C."/>
        </authorList>
    </citation>
    <scope>NUCLEOTIDE SEQUENCE [LARGE SCALE GENOMIC DNA]</scope>
    <source>
        <strain evidence="2 3">FWC-SCC2</strain>
    </source>
</reference>
<evidence type="ECO:0000256" key="1">
    <source>
        <dbReference type="SAM" id="MobiDB-lite"/>
    </source>
</evidence>
<feature type="region of interest" description="Disordered" evidence="1">
    <location>
        <begin position="219"/>
        <end position="242"/>
    </location>
</feature>